<gene>
    <name evidence="1" type="ORF">HYC85_006417</name>
</gene>
<dbReference type="PANTHER" id="PTHR47038:SF1">
    <property type="entry name" value="BAG-ASSOCIATED GRAM PROTEIN 1"/>
    <property type="match status" value="1"/>
</dbReference>
<evidence type="ECO:0000313" key="2">
    <source>
        <dbReference type="Proteomes" id="UP000593564"/>
    </source>
</evidence>
<dbReference type="AlphaFoldDB" id="A0A7J7HMU6"/>
<dbReference type="EMBL" id="JACBKZ010000003">
    <property type="protein sequence ID" value="KAF5953561.1"/>
    <property type="molecule type" value="Genomic_DNA"/>
</dbReference>
<dbReference type="Proteomes" id="UP000593564">
    <property type="component" value="Unassembled WGS sequence"/>
</dbReference>
<dbReference type="InterPro" id="IPR044655">
    <property type="entry name" value="BAGP1-like"/>
</dbReference>
<accession>A0A7J7HMU6</accession>
<organism evidence="1 2">
    <name type="scientific">Camellia sinensis</name>
    <name type="common">Tea plant</name>
    <name type="synonym">Thea sinensis</name>
    <dbReference type="NCBI Taxonomy" id="4442"/>
    <lineage>
        <taxon>Eukaryota</taxon>
        <taxon>Viridiplantae</taxon>
        <taxon>Streptophyta</taxon>
        <taxon>Embryophyta</taxon>
        <taxon>Tracheophyta</taxon>
        <taxon>Spermatophyta</taxon>
        <taxon>Magnoliopsida</taxon>
        <taxon>eudicotyledons</taxon>
        <taxon>Gunneridae</taxon>
        <taxon>Pentapetalae</taxon>
        <taxon>asterids</taxon>
        <taxon>Ericales</taxon>
        <taxon>Theaceae</taxon>
        <taxon>Camellia</taxon>
    </lineage>
</organism>
<evidence type="ECO:0000313" key="1">
    <source>
        <dbReference type="EMBL" id="KAF5953561.1"/>
    </source>
</evidence>
<reference evidence="1 2" key="2">
    <citation type="submission" date="2020-07" db="EMBL/GenBank/DDBJ databases">
        <title>Genome assembly of wild tea tree DASZ reveals pedigree and selection history of tea varieties.</title>
        <authorList>
            <person name="Zhang W."/>
        </authorList>
    </citation>
    <scope>NUCLEOTIDE SEQUENCE [LARGE SCALE GENOMIC DNA]</scope>
    <source>
        <strain evidence="2">cv. G240</strain>
        <tissue evidence="1">Leaf</tissue>
    </source>
</reference>
<protein>
    <submittedName>
        <fullName evidence="1">Uncharacterized protein</fullName>
    </submittedName>
</protein>
<name>A0A7J7HMU6_CAMSI</name>
<dbReference type="PANTHER" id="PTHR47038">
    <property type="entry name" value="BAG-ASSOCIATED GRAM PROTEIN 1"/>
    <property type="match status" value="1"/>
</dbReference>
<reference evidence="2" key="1">
    <citation type="journal article" date="2020" name="Nat. Commun.">
        <title>Genome assembly of wild tea tree DASZ reveals pedigree and selection history of tea varieties.</title>
        <authorList>
            <person name="Zhang W."/>
            <person name="Zhang Y."/>
            <person name="Qiu H."/>
            <person name="Guo Y."/>
            <person name="Wan H."/>
            <person name="Zhang X."/>
            <person name="Scossa F."/>
            <person name="Alseekh S."/>
            <person name="Zhang Q."/>
            <person name="Wang P."/>
            <person name="Xu L."/>
            <person name="Schmidt M.H."/>
            <person name="Jia X."/>
            <person name="Li D."/>
            <person name="Zhu A."/>
            <person name="Guo F."/>
            <person name="Chen W."/>
            <person name="Ni D."/>
            <person name="Usadel B."/>
            <person name="Fernie A.R."/>
            <person name="Wen W."/>
        </authorList>
    </citation>
    <scope>NUCLEOTIDE SEQUENCE [LARGE SCALE GENOMIC DNA]</scope>
    <source>
        <strain evidence="2">cv. G240</strain>
    </source>
</reference>
<sequence>MYPPDTAMTEWQHAVLSPDKKQLVIETVQQAHDVPFGYYFEASQASLEWLMKKQKAFDRQGDMVVAAWAEQQQQQHEMNLRVHRLSRSKINYWESGTHLFFNMIFS</sequence>
<proteinExistence type="predicted"/>
<keyword evidence="2" id="KW-1185">Reference proteome</keyword>
<comment type="caution">
    <text evidence="1">The sequence shown here is derived from an EMBL/GenBank/DDBJ whole genome shotgun (WGS) entry which is preliminary data.</text>
</comment>